<comment type="caution">
    <text evidence="15">The sequence shown here is derived from an EMBL/GenBank/DDBJ whole genome shotgun (WGS) entry which is preliminary data.</text>
</comment>
<name>A0A7V6DP93_9BACT</name>
<evidence type="ECO:0000256" key="7">
    <source>
        <dbReference type="ARBA" id="ARBA00023014"/>
    </source>
</evidence>
<evidence type="ECO:0000256" key="6">
    <source>
        <dbReference type="ARBA" id="ARBA00023004"/>
    </source>
</evidence>
<dbReference type="PROSITE" id="PS51918">
    <property type="entry name" value="RADICAL_SAM"/>
    <property type="match status" value="1"/>
</dbReference>
<dbReference type="SFLD" id="SFLDG01067">
    <property type="entry name" value="SPASM/twitch_domain_containing"/>
    <property type="match status" value="1"/>
</dbReference>
<organism evidence="15">
    <name type="scientific">Desulfobacca acetoxidans</name>
    <dbReference type="NCBI Taxonomy" id="60893"/>
    <lineage>
        <taxon>Bacteria</taxon>
        <taxon>Pseudomonadati</taxon>
        <taxon>Thermodesulfobacteriota</taxon>
        <taxon>Desulfobaccia</taxon>
        <taxon>Desulfobaccales</taxon>
        <taxon>Desulfobaccaceae</taxon>
        <taxon>Desulfobacca</taxon>
    </lineage>
</organism>
<gene>
    <name evidence="12 15" type="primary">moaA</name>
    <name evidence="15" type="ORF">ENV52_04805</name>
</gene>
<dbReference type="SUPFAM" id="SSF102114">
    <property type="entry name" value="Radical SAM enzymes"/>
    <property type="match status" value="1"/>
</dbReference>
<dbReference type="GO" id="GO:0006777">
    <property type="term" value="P:Mo-molybdopterin cofactor biosynthetic process"/>
    <property type="evidence" value="ECO:0007669"/>
    <property type="project" value="UniProtKB-UniRule"/>
</dbReference>
<dbReference type="CDD" id="cd01335">
    <property type="entry name" value="Radical_SAM"/>
    <property type="match status" value="1"/>
</dbReference>
<evidence type="ECO:0000256" key="9">
    <source>
        <dbReference type="ARBA" id="ARBA00023150"/>
    </source>
</evidence>
<dbReference type="GO" id="GO:0005525">
    <property type="term" value="F:GTP binding"/>
    <property type="evidence" value="ECO:0007669"/>
    <property type="project" value="UniProtKB-UniRule"/>
</dbReference>
<feature type="binding site" evidence="12">
    <location>
        <position position="24"/>
    </location>
    <ligand>
        <name>[4Fe-4S] cluster</name>
        <dbReference type="ChEBI" id="CHEBI:49883"/>
        <label>1</label>
        <note>4Fe-4S-S-AdoMet</note>
    </ligand>
</feature>
<keyword evidence="7 12" id="KW-0411">Iron-sulfur</keyword>
<dbReference type="GO" id="GO:0046872">
    <property type="term" value="F:metal ion binding"/>
    <property type="evidence" value="ECO:0007669"/>
    <property type="project" value="UniProtKB-KW"/>
</dbReference>
<dbReference type="Pfam" id="PF04055">
    <property type="entry name" value="Radical_SAM"/>
    <property type="match status" value="1"/>
</dbReference>
<dbReference type="InterPro" id="IPR013483">
    <property type="entry name" value="MoaA"/>
</dbReference>
<feature type="binding site" evidence="12">
    <location>
        <position position="252"/>
    </location>
    <ligand>
        <name>[4Fe-4S] cluster</name>
        <dbReference type="ChEBI" id="CHEBI:49883"/>
        <label>2</label>
        <note>4Fe-4S-substrate</note>
    </ligand>
</feature>
<dbReference type="InterPro" id="IPR050105">
    <property type="entry name" value="MoCo_biosynth_MoaA/MoaC"/>
</dbReference>
<accession>A0A7V6DP93</accession>
<evidence type="ECO:0000256" key="1">
    <source>
        <dbReference type="ARBA" id="ARBA00012167"/>
    </source>
</evidence>
<dbReference type="InterPro" id="IPR040064">
    <property type="entry name" value="MoaA-like"/>
</dbReference>
<dbReference type="AlphaFoldDB" id="A0A7V6DP93"/>
<dbReference type="HAMAP" id="MF_01225_B">
    <property type="entry name" value="MoaA_B"/>
    <property type="match status" value="1"/>
</dbReference>
<dbReference type="SFLD" id="SFLDG01386">
    <property type="entry name" value="main_SPASM_domain-containing"/>
    <property type="match status" value="1"/>
</dbReference>
<dbReference type="Gene3D" id="3.20.20.70">
    <property type="entry name" value="Aldolase class I"/>
    <property type="match status" value="1"/>
</dbReference>
<feature type="binding site" evidence="12">
    <location>
        <position position="26"/>
    </location>
    <ligand>
        <name>S-adenosyl-L-methionine</name>
        <dbReference type="ChEBI" id="CHEBI:59789"/>
    </ligand>
</feature>
<dbReference type="UniPathway" id="UPA00344"/>
<evidence type="ECO:0000256" key="8">
    <source>
        <dbReference type="ARBA" id="ARBA00023134"/>
    </source>
</evidence>
<evidence type="ECO:0000256" key="3">
    <source>
        <dbReference type="ARBA" id="ARBA00022691"/>
    </source>
</evidence>
<keyword evidence="3 12" id="KW-0949">S-adenosyl-L-methionine</keyword>
<keyword evidence="5 12" id="KW-0547">Nucleotide-binding</keyword>
<feature type="binding site" evidence="12">
    <location>
        <position position="20"/>
    </location>
    <ligand>
        <name>[4Fe-4S] cluster</name>
        <dbReference type="ChEBI" id="CHEBI:49883"/>
        <label>1</label>
        <note>4Fe-4S-S-AdoMet</note>
    </ligand>
</feature>
<dbReference type="SFLD" id="SFLDG01383">
    <property type="entry name" value="cyclic_pyranopterin_phosphate"/>
    <property type="match status" value="1"/>
</dbReference>
<feature type="binding site" evidence="12">
    <location>
        <position position="255"/>
    </location>
    <ligand>
        <name>[4Fe-4S] cluster</name>
        <dbReference type="ChEBI" id="CHEBI:49883"/>
        <label>2</label>
        <note>4Fe-4S-substrate</note>
    </ligand>
</feature>
<evidence type="ECO:0000256" key="5">
    <source>
        <dbReference type="ARBA" id="ARBA00022741"/>
    </source>
</evidence>
<comment type="function">
    <text evidence="12">Catalyzes the cyclization of GTP to (8S)-3',8-cyclo-7,8-dihydroguanosine 5'-triphosphate.</text>
</comment>
<evidence type="ECO:0000256" key="10">
    <source>
        <dbReference type="ARBA" id="ARBA00023239"/>
    </source>
</evidence>
<evidence type="ECO:0000256" key="4">
    <source>
        <dbReference type="ARBA" id="ARBA00022723"/>
    </source>
</evidence>
<feature type="binding site" evidence="12">
    <location>
        <position position="118"/>
    </location>
    <ligand>
        <name>S-adenosyl-L-methionine</name>
        <dbReference type="ChEBI" id="CHEBI:59789"/>
    </ligand>
</feature>
<keyword evidence="8 12" id="KW-0342">GTP-binding</keyword>
<dbReference type="NCBIfam" id="TIGR02666">
    <property type="entry name" value="moaA"/>
    <property type="match status" value="1"/>
</dbReference>
<feature type="binding site" evidence="12">
    <location>
        <position position="155"/>
    </location>
    <ligand>
        <name>GTP</name>
        <dbReference type="ChEBI" id="CHEBI:37565"/>
    </ligand>
</feature>
<evidence type="ECO:0000313" key="15">
    <source>
        <dbReference type="EMBL" id="HHS29003.1"/>
    </source>
</evidence>
<keyword evidence="4 12" id="KW-0479">Metal-binding</keyword>
<comment type="cofactor">
    <cofactor evidence="12">
        <name>[4Fe-4S] cluster</name>
        <dbReference type="ChEBI" id="CHEBI:49883"/>
    </cofactor>
    <text evidence="12">Binds 2 [4Fe-4S] clusters. Binds 1 [4Fe-4S] cluster coordinated with 3 cysteines and an exchangeable S-adenosyl-L-methionine and 1 [4Fe-4S] cluster coordinated with 3 cysteines and the GTP-derived substrate.</text>
</comment>
<dbReference type="PROSITE" id="PS01305">
    <property type="entry name" value="MOAA_NIFB_PQQE"/>
    <property type="match status" value="1"/>
</dbReference>
<feature type="domain" description="Radical SAM core" evidence="14">
    <location>
        <begin position="4"/>
        <end position="229"/>
    </location>
</feature>
<feature type="binding site" evidence="12">
    <location>
        <position position="27"/>
    </location>
    <ligand>
        <name>[4Fe-4S] cluster</name>
        <dbReference type="ChEBI" id="CHEBI:49883"/>
        <label>1</label>
        <note>4Fe-4S-S-AdoMet</note>
    </ligand>
</feature>
<dbReference type="InterPro" id="IPR013785">
    <property type="entry name" value="Aldolase_TIM"/>
</dbReference>
<feature type="region of interest" description="Disordered" evidence="13">
    <location>
        <begin position="305"/>
        <end position="325"/>
    </location>
</feature>
<feature type="binding site" evidence="12">
    <location>
        <position position="67"/>
    </location>
    <ligand>
        <name>S-adenosyl-L-methionine</name>
        <dbReference type="ChEBI" id="CHEBI:59789"/>
    </ligand>
</feature>
<protein>
    <recommendedName>
        <fullName evidence="1 12">GTP 3',8-cyclase</fullName>
        <ecNumber evidence="1 12">4.1.99.22</ecNumber>
    </recommendedName>
    <alternativeName>
        <fullName evidence="12">Molybdenum cofactor biosynthesis protein A</fullName>
    </alternativeName>
</protein>
<dbReference type="InterPro" id="IPR006638">
    <property type="entry name" value="Elp3/MiaA/NifB-like_rSAM"/>
</dbReference>
<comment type="pathway">
    <text evidence="12">Cofactor biosynthesis; molybdopterin biosynthesis.</text>
</comment>
<reference evidence="15" key="1">
    <citation type="journal article" date="2020" name="mSystems">
        <title>Genome- and Community-Level Interaction Insights into Carbon Utilization and Element Cycling Functions of Hydrothermarchaeota in Hydrothermal Sediment.</title>
        <authorList>
            <person name="Zhou Z."/>
            <person name="Liu Y."/>
            <person name="Xu W."/>
            <person name="Pan J."/>
            <person name="Luo Z.H."/>
            <person name="Li M."/>
        </authorList>
    </citation>
    <scope>NUCLEOTIDE SEQUENCE [LARGE SCALE GENOMIC DNA]</scope>
    <source>
        <strain evidence="15">SpSt-767</strain>
    </source>
</reference>
<dbReference type="GO" id="GO:0061799">
    <property type="term" value="F:cyclic pyranopterin monophosphate synthase activity"/>
    <property type="evidence" value="ECO:0007669"/>
    <property type="project" value="TreeGrafter"/>
</dbReference>
<evidence type="ECO:0000256" key="11">
    <source>
        <dbReference type="ARBA" id="ARBA00048697"/>
    </source>
</evidence>
<dbReference type="InterPro" id="IPR010505">
    <property type="entry name" value="MoaA_twitch"/>
</dbReference>
<dbReference type="EMBL" id="DTGR01000074">
    <property type="protein sequence ID" value="HHS29003.1"/>
    <property type="molecule type" value="Genomic_DNA"/>
</dbReference>
<comment type="catalytic activity">
    <reaction evidence="11 12">
        <text>GTP + AH2 + S-adenosyl-L-methionine = (8S)-3',8-cyclo-7,8-dihydroguanosine 5'-triphosphate + 5'-deoxyadenosine + L-methionine + A + H(+)</text>
        <dbReference type="Rhea" id="RHEA:49576"/>
        <dbReference type="ChEBI" id="CHEBI:13193"/>
        <dbReference type="ChEBI" id="CHEBI:15378"/>
        <dbReference type="ChEBI" id="CHEBI:17319"/>
        <dbReference type="ChEBI" id="CHEBI:17499"/>
        <dbReference type="ChEBI" id="CHEBI:37565"/>
        <dbReference type="ChEBI" id="CHEBI:57844"/>
        <dbReference type="ChEBI" id="CHEBI:59789"/>
        <dbReference type="ChEBI" id="CHEBI:131766"/>
        <dbReference type="EC" id="4.1.99.22"/>
    </reaction>
</comment>
<dbReference type="PANTHER" id="PTHR22960:SF0">
    <property type="entry name" value="MOLYBDENUM COFACTOR BIOSYNTHESIS PROTEIN 1"/>
    <property type="match status" value="1"/>
</dbReference>
<evidence type="ECO:0000256" key="13">
    <source>
        <dbReference type="SAM" id="MobiDB-lite"/>
    </source>
</evidence>
<feature type="binding site" evidence="12">
    <location>
        <position position="269"/>
    </location>
    <ligand>
        <name>[4Fe-4S] cluster</name>
        <dbReference type="ChEBI" id="CHEBI:49883"/>
        <label>2</label>
        <note>4Fe-4S-substrate</note>
    </ligand>
</feature>
<dbReference type="Pfam" id="PF06463">
    <property type="entry name" value="Mob_synth_C"/>
    <property type="match status" value="1"/>
</dbReference>
<dbReference type="InterPro" id="IPR058240">
    <property type="entry name" value="rSAM_sf"/>
</dbReference>
<dbReference type="SFLD" id="SFLDS00029">
    <property type="entry name" value="Radical_SAM"/>
    <property type="match status" value="1"/>
</dbReference>
<dbReference type="InterPro" id="IPR007197">
    <property type="entry name" value="rSAM"/>
</dbReference>
<keyword evidence="10 12" id="KW-0456">Lyase</keyword>
<dbReference type="CDD" id="cd21117">
    <property type="entry name" value="Twitch_MoaA"/>
    <property type="match status" value="1"/>
</dbReference>
<dbReference type="GO" id="GO:0051539">
    <property type="term" value="F:4 iron, 4 sulfur cluster binding"/>
    <property type="evidence" value="ECO:0007669"/>
    <property type="project" value="UniProtKB-UniRule"/>
</dbReference>
<evidence type="ECO:0000256" key="2">
    <source>
        <dbReference type="ARBA" id="ARBA00022485"/>
    </source>
</evidence>
<dbReference type="InterPro" id="IPR000385">
    <property type="entry name" value="MoaA_NifB_PqqE_Fe-S-bd_CS"/>
</dbReference>
<comment type="similarity">
    <text evidence="12">Belongs to the radical SAM superfamily. MoaA family.</text>
</comment>
<keyword evidence="6 12" id="KW-0408">Iron</keyword>
<feature type="binding site" evidence="12">
    <location>
        <position position="63"/>
    </location>
    <ligand>
        <name>GTP</name>
        <dbReference type="ChEBI" id="CHEBI:37565"/>
    </ligand>
</feature>
<keyword evidence="9 12" id="KW-0501">Molybdenum cofactor biosynthesis</keyword>
<dbReference type="GO" id="GO:1904047">
    <property type="term" value="F:S-adenosyl-L-methionine binding"/>
    <property type="evidence" value="ECO:0007669"/>
    <property type="project" value="UniProtKB-UniRule"/>
</dbReference>
<evidence type="ECO:0000256" key="12">
    <source>
        <dbReference type="HAMAP-Rule" id="MF_01225"/>
    </source>
</evidence>
<feature type="binding site" evidence="12">
    <location>
        <position position="94"/>
    </location>
    <ligand>
        <name>GTP</name>
        <dbReference type="ChEBI" id="CHEBI:37565"/>
    </ligand>
</feature>
<dbReference type="SMART" id="SM00729">
    <property type="entry name" value="Elp3"/>
    <property type="match status" value="1"/>
</dbReference>
<comment type="subunit">
    <text evidence="12">Monomer and homodimer.</text>
</comment>
<sequence length="325" mass="36333">MTSSPCPTVNYLRLSITDRCNLRCFYCLPSQGWEKLPVQEILRYEEFLRLARVAVLAGIRKVRVTGGEPLVRKGVVDFLRRLGDTPGLEEMALTTNGVLLAEMAGDLYAAGLRHLNLSLDTLNPERYQEITGGDHFPRVLTGLWRALALGFQPLKVNCVVLKGINDDELMDFALLAREHPLQVRFIEFMPTVCQKHWLRHFLSMDEVRRRLSSLGVMEEVAPEVTAGPARIVHPTGFQGNLGFISAVSHHHCQQCNRLRLTAAGRLRPCLFSPQELDLKGPLRQGAGDEELCRLFRQAMKQKTCSPPSHLVKPAHPATPMVSIGG</sequence>
<feature type="binding site" evidence="12">
    <location>
        <position position="189"/>
    </location>
    <ligand>
        <name>S-adenosyl-L-methionine</name>
        <dbReference type="ChEBI" id="CHEBI:59789"/>
    </ligand>
</feature>
<keyword evidence="2 12" id="KW-0004">4Fe-4S</keyword>
<dbReference type="GO" id="GO:0061798">
    <property type="term" value="F:GTP 3',8'-cyclase activity"/>
    <property type="evidence" value="ECO:0007669"/>
    <property type="project" value="UniProtKB-UniRule"/>
</dbReference>
<feature type="binding site" evidence="12">
    <location>
        <begin position="257"/>
        <end position="259"/>
    </location>
    <ligand>
        <name>GTP</name>
        <dbReference type="ChEBI" id="CHEBI:37565"/>
    </ligand>
</feature>
<feature type="binding site" evidence="12">
    <location>
        <position position="13"/>
    </location>
    <ligand>
        <name>GTP</name>
        <dbReference type="ChEBI" id="CHEBI:37565"/>
    </ligand>
</feature>
<evidence type="ECO:0000259" key="14">
    <source>
        <dbReference type="PROSITE" id="PS51918"/>
    </source>
</evidence>
<dbReference type="EC" id="4.1.99.22" evidence="1 12"/>
<dbReference type="PANTHER" id="PTHR22960">
    <property type="entry name" value="MOLYBDOPTERIN COFACTOR SYNTHESIS PROTEIN A"/>
    <property type="match status" value="1"/>
</dbReference>
<proteinExistence type="inferred from homology"/>